<dbReference type="eggNOG" id="ENOG50300ZB">
    <property type="taxonomic scope" value="Bacteria"/>
</dbReference>
<evidence type="ECO:0000313" key="2">
    <source>
        <dbReference type="EMBL" id="ABL99324.1"/>
    </source>
</evidence>
<feature type="region of interest" description="Disordered" evidence="1">
    <location>
        <begin position="85"/>
        <end position="119"/>
    </location>
</feature>
<dbReference type="EMBL" id="CP000507">
    <property type="protein sequence ID" value="ABL99324.1"/>
    <property type="molecule type" value="Genomic_DNA"/>
</dbReference>
<sequence length="119" mass="13243">MLLLAFASVLIRCKIHILGREIMFLQKRNAFVAGLLLATATLVGCASSDSNLTDEERQLAEQRKEALGKAGYRCDTVKVTGSNLPSKRCTTRKQREQEKDNAQSYVDEVIRGTVPEETK</sequence>
<gene>
    <name evidence="2" type="ordered locus">Sama_1117</name>
</gene>
<reference evidence="2 3" key="1">
    <citation type="submission" date="2006-12" db="EMBL/GenBank/DDBJ databases">
        <title>Complete sequence of Shewanella amazonensis SB2B.</title>
        <authorList>
            <consortium name="US DOE Joint Genome Institute"/>
            <person name="Copeland A."/>
            <person name="Lucas S."/>
            <person name="Lapidus A."/>
            <person name="Barry K."/>
            <person name="Detter J.C."/>
            <person name="Glavina del Rio T."/>
            <person name="Hammon N."/>
            <person name="Israni S."/>
            <person name="Dalin E."/>
            <person name="Tice H."/>
            <person name="Pitluck S."/>
            <person name="Munk A.C."/>
            <person name="Brettin T."/>
            <person name="Bruce D."/>
            <person name="Han C."/>
            <person name="Tapia R."/>
            <person name="Gilna P."/>
            <person name="Schmutz J."/>
            <person name="Larimer F."/>
            <person name="Land M."/>
            <person name="Hauser L."/>
            <person name="Kyrpides N."/>
            <person name="Mikhailova N."/>
            <person name="Fredrickson J."/>
            <person name="Richardson P."/>
        </authorList>
    </citation>
    <scope>NUCLEOTIDE SEQUENCE [LARGE SCALE GENOMIC DNA]</scope>
    <source>
        <strain evidence="3">ATCC BAA-1098 / SB2B</strain>
    </source>
</reference>
<evidence type="ECO:0000313" key="3">
    <source>
        <dbReference type="Proteomes" id="UP000009175"/>
    </source>
</evidence>
<organism evidence="2 3">
    <name type="scientific">Shewanella amazonensis (strain ATCC BAA-1098 / SB2B)</name>
    <dbReference type="NCBI Taxonomy" id="326297"/>
    <lineage>
        <taxon>Bacteria</taxon>
        <taxon>Pseudomonadati</taxon>
        <taxon>Pseudomonadota</taxon>
        <taxon>Gammaproteobacteria</taxon>
        <taxon>Alteromonadales</taxon>
        <taxon>Shewanellaceae</taxon>
        <taxon>Shewanella</taxon>
    </lineage>
</organism>
<feature type="compositionally biased region" description="Basic and acidic residues" evidence="1">
    <location>
        <begin position="108"/>
        <end position="119"/>
    </location>
</feature>
<proteinExistence type="predicted"/>
<evidence type="ECO:0000256" key="1">
    <source>
        <dbReference type="SAM" id="MobiDB-lite"/>
    </source>
</evidence>
<accession>A1S4L8</accession>
<protein>
    <recommendedName>
        <fullName evidence="4">Lipoprotein</fullName>
    </recommendedName>
</protein>
<keyword evidence="3" id="KW-1185">Reference proteome</keyword>
<dbReference type="AlphaFoldDB" id="A1S4L8"/>
<dbReference type="KEGG" id="saz:Sama_1117"/>
<evidence type="ECO:0008006" key="4">
    <source>
        <dbReference type="Google" id="ProtNLM"/>
    </source>
</evidence>
<name>A1S4L8_SHEAM</name>
<dbReference type="STRING" id="326297.Sama_1117"/>
<dbReference type="HOGENOM" id="CLU_2059813_0_0_6"/>
<dbReference type="Proteomes" id="UP000009175">
    <property type="component" value="Chromosome"/>
</dbReference>